<dbReference type="Proteomes" id="UP001150924">
    <property type="component" value="Unassembled WGS sequence"/>
</dbReference>
<evidence type="ECO:0000256" key="5">
    <source>
        <dbReference type="ARBA" id="ARBA00022747"/>
    </source>
</evidence>
<keyword evidence="3" id="KW-0808">Transferase</keyword>
<comment type="similarity">
    <text evidence="1">Belongs to the N(4)/N(6)-methyltransferase family. N(4) subfamily.</text>
</comment>
<name>A0A9X3F101_9BACT</name>
<dbReference type="PRINTS" id="PR00508">
    <property type="entry name" value="S21N4MTFRASE"/>
</dbReference>
<dbReference type="InterPro" id="IPR029063">
    <property type="entry name" value="SAM-dependent_MTases_sf"/>
</dbReference>
<evidence type="ECO:0000313" key="10">
    <source>
        <dbReference type="EMBL" id="MCY1013310.1"/>
    </source>
</evidence>
<dbReference type="InterPro" id="IPR001091">
    <property type="entry name" value="RM_Methyltransferase"/>
</dbReference>
<evidence type="ECO:0000256" key="1">
    <source>
        <dbReference type="ARBA" id="ARBA00010203"/>
    </source>
</evidence>
<dbReference type="Gene3D" id="3.40.50.150">
    <property type="entry name" value="Vaccinia Virus protein VP39"/>
    <property type="match status" value="1"/>
</dbReference>
<gene>
    <name evidence="10" type="ORF">OV079_48840</name>
</gene>
<evidence type="ECO:0000256" key="2">
    <source>
        <dbReference type="ARBA" id="ARBA00022603"/>
    </source>
</evidence>
<keyword evidence="6" id="KW-0238">DNA-binding</keyword>
<evidence type="ECO:0000256" key="7">
    <source>
        <dbReference type="ARBA" id="ARBA00049120"/>
    </source>
</evidence>
<keyword evidence="2" id="KW-0489">Methyltransferase</keyword>
<organism evidence="10 11">
    <name type="scientific">Nannocystis pusilla</name>
    <dbReference type="NCBI Taxonomy" id="889268"/>
    <lineage>
        <taxon>Bacteria</taxon>
        <taxon>Pseudomonadati</taxon>
        <taxon>Myxococcota</taxon>
        <taxon>Polyangia</taxon>
        <taxon>Nannocystales</taxon>
        <taxon>Nannocystaceae</taxon>
        <taxon>Nannocystis</taxon>
    </lineage>
</organism>
<dbReference type="SUPFAM" id="SSF53335">
    <property type="entry name" value="S-adenosyl-L-methionine-dependent methyltransferases"/>
    <property type="match status" value="1"/>
</dbReference>
<evidence type="ECO:0000259" key="9">
    <source>
        <dbReference type="Pfam" id="PF01555"/>
    </source>
</evidence>
<dbReference type="Pfam" id="PF01555">
    <property type="entry name" value="N6_N4_Mtase"/>
    <property type="match status" value="1"/>
</dbReference>
<dbReference type="GO" id="GO:0009307">
    <property type="term" value="P:DNA restriction-modification system"/>
    <property type="evidence" value="ECO:0007669"/>
    <property type="project" value="UniProtKB-KW"/>
</dbReference>
<evidence type="ECO:0000256" key="3">
    <source>
        <dbReference type="ARBA" id="ARBA00022679"/>
    </source>
</evidence>
<evidence type="ECO:0000313" key="11">
    <source>
        <dbReference type="Proteomes" id="UP001150924"/>
    </source>
</evidence>
<reference evidence="10" key="1">
    <citation type="submission" date="2022-11" db="EMBL/GenBank/DDBJ databases">
        <title>Minimal conservation of predation-associated metabolite biosynthetic gene clusters underscores biosynthetic potential of Myxococcota including descriptions for ten novel species: Archangium lansinium sp. nov., Myxococcus landrumus sp. nov., Nannocystis bai.</title>
        <authorList>
            <person name="Ahearne A."/>
            <person name="Stevens C."/>
            <person name="Phillips K."/>
        </authorList>
    </citation>
    <scope>NUCLEOTIDE SEQUENCE</scope>
    <source>
        <strain evidence="10">Na p29</strain>
    </source>
</reference>
<comment type="caution">
    <text evidence="10">The sequence shown here is derived from an EMBL/GenBank/DDBJ whole genome shotgun (WGS) entry which is preliminary data.</text>
</comment>
<sequence>MVNAHPLRPLIRTGAARVVSRLSDPAANVPWAILHGDVRDGLAALADGSIACIVTSPPYFWQRDYGVAGQLGHEPTIAAYVASMRAVFAAAKRVLKKDGALFLNLGDTYYSAKGRPHGRDDKHRGRMLARSTLRAVDGPGLGLPRKSLIGIPWRVALALQDDGWTLRSDIIWKRPATMPEPTARDRPWNTHEHVFLFSLAPRYHFDRGALQGEEDIWQITARPDNPAAHFAPFPAALADRCIRAGCRPGGVVLDPFAGSGTTLLAARDLGHPAIGIELSQSYCDAMAMALGAR</sequence>
<dbReference type="GO" id="GO:0015667">
    <property type="term" value="F:site-specific DNA-methyltransferase (cytosine-N4-specific) activity"/>
    <property type="evidence" value="ECO:0007669"/>
    <property type="project" value="UniProtKB-EC"/>
</dbReference>
<dbReference type="AlphaFoldDB" id="A0A9X3F101"/>
<dbReference type="EMBL" id="JAPNKE010000002">
    <property type="protein sequence ID" value="MCY1013310.1"/>
    <property type="molecule type" value="Genomic_DNA"/>
</dbReference>
<evidence type="ECO:0000256" key="8">
    <source>
        <dbReference type="RuleBase" id="RU362026"/>
    </source>
</evidence>
<accession>A0A9X3F101</accession>
<keyword evidence="11" id="KW-1185">Reference proteome</keyword>
<keyword evidence="4" id="KW-0949">S-adenosyl-L-methionine</keyword>
<dbReference type="EC" id="2.1.1.-" evidence="8"/>
<keyword evidence="5" id="KW-0680">Restriction system</keyword>
<dbReference type="RefSeq" id="WP_267777135.1">
    <property type="nucleotide sequence ID" value="NZ_JAPNKE010000002.1"/>
</dbReference>
<proteinExistence type="inferred from homology"/>
<evidence type="ECO:0000256" key="4">
    <source>
        <dbReference type="ARBA" id="ARBA00022691"/>
    </source>
</evidence>
<comment type="catalytic activity">
    <reaction evidence="7">
        <text>a 2'-deoxycytidine in DNA + S-adenosyl-L-methionine = an N(4)-methyl-2'-deoxycytidine in DNA + S-adenosyl-L-homocysteine + H(+)</text>
        <dbReference type="Rhea" id="RHEA:16857"/>
        <dbReference type="Rhea" id="RHEA-COMP:11369"/>
        <dbReference type="Rhea" id="RHEA-COMP:13674"/>
        <dbReference type="ChEBI" id="CHEBI:15378"/>
        <dbReference type="ChEBI" id="CHEBI:57856"/>
        <dbReference type="ChEBI" id="CHEBI:59789"/>
        <dbReference type="ChEBI" id="CHEBI:85452"/>
        <dbReference type="ChEBI" id="CHEBI:137933"/>
        <dbReference type="EC" id="2.1.1.113"/>
    </reaction>
</comment>
<evidence type="ECO:0000256" key="6">
    <source>
        <dbReference type="ARBA" id="ARBA00023125"/>
    </source>
</evidence>
<dbReference type="InterPro" id="IPR017985">
    <property type="entry name" value="MeTrfase_CN4_CS"/>
</dbReference>
<dbReference type="GO" id="GO:0003677">
    <property type="term" value="F:DNA binding"/>
    <property type="evidence" value="ECO:0007669"/>
    <property type="project" value="UniProtKB-KW"/>
</dbReference>
<dbReference type="PROSITE" id="PS00093">
    <property type="entry name" value="N4_MTASE"/>
    <property type="match status" value="1"/>
</dbReference>
<protein>
    <recommendedName>
        <fullName evidence="8">Methyltransferase</fullName>
        <ecNumber evidence="8">2.1.1.-</ecNumber>
    </recommendedName>
</protein>
<dbReference type="InterPro" id="IPR002941">
    <property type="entry name" value="DNA_methylase_N4/N6"/>
</dbReference>
<feature type="domain" description="DNA methylase N-4/N-6" evidence="9">
    <location>
        <begin position="50"/>
        <end position="286"/>
    </location>
</feature>
<dbReference type="GO" id="GO:0032259">
    <property type="term" value="P:methylation"/>
    <property type="evidence" value="ECO:0007669"/>
    <property type="project" value="UniProtKB-KW"/>
</dbReference>
<dbReference type="GO" id="GO:0008170">
    <property type="term" value="F:N-methyltransferase activity"/>
    <property type="evidence" value="ECO:0007669"/>
    <property type="project" value="InterPro"/>
</dbReference>